<organism evidence="2 3">
    <name type="scientific">Bacteroides pyogenes F0041</name>
    <dbReference type="NCBI Taxonomy" id="1321819"/>
    <lineage>
        <taxon>Bacteria</taxon>
        <taxon>Pseudomonadati</taxon>
        <taxon>Bacteroidota</taxon>
        <taxon>Bacteroidia</taxon>
        <taxon>Bacteroidales</taxon>
        <taxon>Bacteroidaceae</taxon>
        <taxon>Bacteroides</taxon>
    </lineage>
</organism>
<keyword evidence="1" id="KW-0175">Coiled coil</keyword>
<gene>
    <name evidence="2" type="ORF">HMPREF1981_02076</name>
</gene>
<comment type="caution">
    <text evidence="2">The sequence shown here is derived from an EMBL/GenBank/DDBJ whole genome shotgun (WGS) entry which is preliminary data.</text>
</comment>
<evidence type="ECO:0000313" key="2">
    <source>
        <dbReference type="EMBL" id="ERI85189.1"/>
    </source>
</evidence>
<dbReference type="PATRIC" id="fig|1321819.3.peg.1914"/>
<accession>U2C415</accession>
<evidence type="ECO:0000313" key="3">
    <source>
        <dbReference type="Proteomes" id="UP000016496"/>
    </source>
</evidence>
<feature type="coiled-coil region" evidence="1">
    <location>
        <begin position="1"/>
        <end position="35"/>
    </location>
</feature>
<dbReference type="EMBL" id="AWSV01000108">
    <property type="protein sequence ID" value="ERI85189.1"/>
    <property type="molecule type" value="Genomic_DNA"/>
</dbReference>
<proteinExistence type="predicted"/>
<evidence type="ECO:0000256" key="1">
    <source>
        <dbReference type="SAM" id="Coils"/>
    </source>
</evidence>
<dbReference type="Proteomes" id="UP000016496">
    <property type="component" value="Unassembled WGS sequence"/>
</dbReference>
<protein>
    <submittedName>
        <fullName evidence="2">Uncharacterized protein</fullName>
    </submittedName>
</protein>
<sequence>MKETESNRRLRLREIRRLEERIARDEARMEEIIDLLMEKDTTEKCKETDDLINEFHNLNMRIEQGKAGLAASKK</sequence>
<dbReference type="HOGENOM" id="CLU_2680070_0_0_10"/>
<reference evidence="2 3" key="1">
    <citation type="submission" date="2013-08" db="EMBL/GenBank/DDBJ databases">
        <authorList>
            <person name="Weinstock G."/>
            <person name="Sodergren E."/>
            <person name="Wylie T."/>
            <person name="Fulton L."/>
            <person name="Fulton R."/>
            <person name="Fronick C."/>
            <person name="O'Laughlin M."/>
            <person name="Godfrey J."/>
            <person name="Miner T."/>
            <person name="Herter B."/>
            <person name="Appelbaum E."/>
            <person name="Cordes M."/>
            <person name="Lek S."/>
            <person name="Wollam A."/>
            <person name="Pepin K.H."/>
            <person name="Palsikar V.B."/>
            <person name="Mitreva M."/>
            <person name="Wilson R.K."/>
        </authorList>
    </citation>
    <scope>NUCLEOTIDE SEQUENCE [LARGE SCALE GENOMIC DNA]</scope>
    <source>
        <strain evidence="2 3">F0041</strain>
    </source>
</reference>
<dbReference type="RefSeq" id="WP_021645574.1">
    <property type="nucleotide sequence ID" value="NZ_KE993110.1"/>
</dbReference>
<name>U2C415_9BACE</name>
<dbReference type="AlphaFoldDB" id="U2C415"/>